<feature type="compositionally biased region" description="Polar residues" evidence="1">
    <location>
        <begin position="885"/>
        <end position="918"/>
    </location>
</feature>
<dbReference type="RefSeq" id="XP_007392095.1">
    <property type="nucleotide sequence ID" value="XM_007392033.1"/>
</dbReference>
<organism evidence="2 3">
    <name type="scientific">Phanerochaete carnosa (strain HHB-10118-sp)</name>
    <name type="common">White-rot fungus</name>
    <name type="synonym">Peniophora carnosa</name>
    <dbReference type="NCBI Taxonomy" id="650164"/>
    <lineage>
        <taxon>Eukaryota</taxon>
        <taxon>Fungi</taxon>
        <taxon>Dikarya</taxon>
        <taxon>Basidiomycota</taxon>
        <taxon>Agaricomycotina</taxon>
        <taxon>Agaricomycetes</taxon>
        <taxon>Polyporales</taxon>
        <taxon>Phanerochaetaceae</taxon>
        <taxon>Phanerochaete</taxon>
    </lineage>
</organism>
<feature type="compositionally biased region" description="Gly residues" evidence="1">
    <location>
        <begin position="193"/>
        <end position="203"/>
    </location>
</feature>
<name>K5V9M0_PHACS</name>
<reference evidence="2 3" key="1">
    <citation type="journal article" date="2012" name="BMC Genomics">
        <title>Comparative genomics of the white-rot fungi, Phanerochaete carnosa and P. chrysosporium, to elucidate the genetic basis of the distinct wood types they colonize.</title>
        <authorList>
            <person name="Suzuki H."/>
            <person name="MacDonald J."/>
            <person name="Syed K."/>
            <person name="Salamov A."/>
            <person name="Hori C."/>
            <person name="Aerts A."/>
            <person name="Henrissat B."/>
            <person name="Wiebenga A."/>
            <person name="vanKuyk P.A."/>
            <person name="Barry K."/>
            <person name="Lindquist E."/>
            <person name="LaButti K."/>
            <person name="Lapidus A."/>
            <person name="Lucas S."/>
            <person name="Coutinho P."/>
            <person name="Gong Y."/>
            <person name="Samejima M."/>
            <person name="Mahadevan R."/>
            <person name="Abou-Zaid M."/>
            <person name="de Vries R.P."/>
            <person name="Igarashi K."/>
            <person name="Yadav J.S."/>
            <person name="Grigoriev I.V."/>
            <person name="Master E.R."/>
        </authorList>
    </citation>
    <scope>NUCLEOTIDE SEQUENCE [LARGE SCALE GENOMIC DNA]</scope>
    <source>
        <strain evidence="2 3">HHB-10118-sp</strain>
    </source>
</reference>
<feature type="compositionally biased region" description="Low complexity" evidence="1">
    <location>
        <begin position="382"/>
        <end position="395"/>
    </location>
</feature>
<feature type="compositionally biased region" description="Low complexity" evidence="1">
    <location>
        <begin position="151"/>
        <end position="185"/>
    </location>
</feature>
<dbReference type="AlphaFoldDB" id="K5V9M0"/>
<feature type="compositionally biased region" description="Pro residues" evidence="1">
    <location>
        <begin position="372"/>
        <end position="381"/>
    </location>
</feature>
<feature type="compositionally biased region" description="Polar residues" evidence="1">
    <location>
        <begin position="221"/>
        <end position="234"/>
    </location>
</feature>
<evidence type="ECO:0000256" key="1">
    <source>
        <dbReference type="SAM" id="MobiDB-lite"/>
    </source>
</evidence>
<dbReference type="KEGG" id="pco:PHACADRAFT_250104"/>
<dbReference type="OrthoDB" id="774557at2759"/>
<feature type="compositionally biased region" description="Low complexity" evidence="1">
    <location>
        <begin position="489"/>
        <end position="506"/>
    </location>
</feature>
<dbReference type="InterPro" id="IPR029005">
    <property type="entry name" value="LIM-bd/SEUSS"/>
</dbReference>
<accession>K5V9M0</accession>
<feature type="compositionally biased region" description="Pro residues" evidence="1">
    <location>
        <begin position="458"/>
        <end position="480"/>
    </location>
</feature>
<sequence length="999" mass="106803">MNGPPFIAPQSQPGQPPQAQQPHPSMLNANPPPPMGMLTGAQPNANGPNPYQGLHMQANRVQAPPHRNPMMHPMQGMNPGMGSNQSLVNGLGPSQLQNIPFPNSIPGPIRRAPSQPNMMNQGGVPGLHPGQPAMAGMSMAGMSGITNMNLQQQQRMQQIRQQQHLQQQPQQPGQGQPQLQAPGGLPSDYMLGGRPGAQGGGFPPGARAQLMPGIPQPPNLPQSQQGGMQGPFTNSMSMSQQPQQMGTSPHPGHTNVAPNIANGLPGSNGMPPNGVQNRPRITPEPTFVGFQNGPMGGMGQGVPRMPATNGQFPFGHASTPPNGMGDLQQPMSSGRLGTPRPGNQQPLMPTPAQALEISQNGGENNFNVTMGMPPPAGPARPPSQQRPHPGFQLPQQQPPQQQPHPRQQTPLAAHTSPRQPQQGQQLHGQRPQSQPQAPQRQSPQQSQQPHQQQQQNPVPQPQPQPGPSRTPRMAQPPLPPNMAVSNRVPPLAAQHQQPQQAQQGPPMSSKPSTPAVGPQQLPVAQNPPQGPSVPVMGQIPTTAPPRPPATAQQGQAQSQSQESGHNQQEGPKIDYTLPRGCPQFIRDARFIGLGIAFMERFNGNLTTRLHDMHSPFFWKDLIHAYFSSTAIFKFTLWKDGQKKEAKPFEIGVPILPRFFLVTVQSGVTAINFSLSGATELRVADNPMVCKVEIPRAAWTFTYANGYTVTLKGPLTAHMRIHPGAFDYTRRQQLVQPGYALQFEHFQFDGEIIEKSLSLNILAPPRTSESPSSGTGQLENEDERRDEPRNYIEHMFIPVEPVNAFGIPQATMRCLELAESVAQMADLFQYSREKGLGPLESLTHFAQMLRENGAGQGPPLVGNNMLSHHLPNYAMGGPGDMHPSGLPTSSSSALYQVPTANGQHPAPQQSQPGNATNADGTPKPGNAIPKTPQASGSTPGPSAATPAAAPTPTAATLTPVTTPATLKRKAGAEVASPTVSSQDPPSKRAARKRTRTQNGP</sequence>
<dbReference type="Pfam" id="PF01803">
    <property type="entry name" value="LIM_bind"/>
    <property type="match status" value="1"/>
</dbReference>
<feature type="compositionally biased region" description="Basic residues" evidence="1">
    <location>
        <begin position="987"/>
        <end position="999"/>
    </location>
</feature>
<proteinExistence type="predicted"/>
<dbReference type="GeneID" id="18914833"/>
<feature type="compositionally biased region" description="Low complexity" evidence="1">
    <location>
        <begin position="235"/>
        <end position="245"/>
    </location>
</feature>
<gene>
    <name evidence="2" type="ORF">PHACADRAFT_250104</name>
</gene>
<feature type="region of interest" description="Disordered" evidence="1">
    <location>
        <begin position="296"/>
        <end position="577"/>
    </location>
</feature>
<feature type="region of interest" description="Disordered" evidence="1">
    <location>
        <begin position="762"/>
        <end position="784"/>
    </location>
</feature>
<feature type="region of interest" description="Disordered" evidence="1">
    <location>
        <begin position="151"/>
        <end position="253"/>
    </location>
</feature>
<feature type="compositionally biased region" description="Polar residues" evidence="1">
    <location>
        <begin position="766"/>
        <end position="777"/>
    </location>
</feature>
<feature type="region of interest" description="Disordered" evidence="1">
    <location>
        <begin position="872"/>
        <end position="999"/>
    </location>
</feature>
<dbReference type="EMBL" id="JH930469">
    <property type="protein sequence ID" value="EKM59536.1"/>
    <property type="molecule type" value="Genomic_DNA"/>
</dbReference>
<evidence type="ECO:0000313" key="2">
    <source>
        <dbReference type="EMBL" id="EKM59536.1"/>
    </source>
</evidence>
<evidence type="ECO:0000313" key="3">
    <source>
        <dbReference type="Proteomes" id="UP000008370"/>
    </source>
</evidence>
<feature type="region of interest" description="Disordered" evidence="1">
    <location>
        <begin position="1"/>
        <end position="54"/>
    </location>
</feature>
<protein>
    <submittedName>
        <fullName evidence="2">Uncharacterized protein</fullName>
    </submittedName>
</protein>
<feature type="compositionally biased region" description="Low complexity" evidence="1">
    <location>
        <begin position="930"/>
        <end position="964"/>
    </location>
</feature>
<feature type="compositionally biased region" description="Low complexity" evidence="1">
    <location>
        <begin position="9"/>
        <end position="24"/>
    </location>
</feature>
<dbReference type="HOGENOM" id="CLU_303279_0_0_1"/>
<dbReference type="Proteomes" id="UP000008370">
    <property type="component" value="Unassembled WGS sequence"/>
</dbReference>
<feature type="compositionally biased region" description="Polar residues" evidence="1">
    <location>
        <begin position="356"/>
        <end position="368"/>
    </location>
</feature>
<feature type="compositionally biased region" description="Low complexity" evidence="1">
    <location>
        <begin position="549"/>
        <end position="564"/>
    </location>
</feature>
<dbReference type="PANTHER" id="PTHR10378">
    <property type="entry name" value="LIM DOMAIN-BINDING PROTEIN"/>
    <property type="match status" value="1"/>
</dbReference>
<feature type="compositionally biased region" description="Low complexity" evidence="1">
    <location>
        <begin position="403"/>
        <end position="457"/>
    </location>
</feature>
<dbReference type="InParanoid" id="K5V9M0"/>
<keyword evidence="3" id="KW-1185">Reference proteome</keyword>